<keyword evidence="1" id="KW-0805">Transcription regulation</keyword>
<dbReference type="RefSeq" id="WP_212569884.1">
    <property type="nucleotide sequence ID" value="NZ_CP073084.1"/>
</dbReference>
<dbReference type="Gene3D" id="3.40.50.2300">
    <property type="match status" value="2"/>
</dbReference>
<accession>A0ABX7YK84</accession>
<evidence type="ECO:0000313" key="6">
    <source>
        <dbReference type="Proteomes" id="UP000677616"/>
    </source>
</evidence>
<proteinExistence type="predicted"/>
<dbReference type="SUPFAM" id="SSF53822">
    <property type="entry name" value="Periplasmic binding protein-like I"/>
    <property type="match status" value="1"/>
</dbReference>
<dbReference type="InterPro" id="IPR010982">
    <property type="entry name" value="Lambda_DNA-bd_dom_sf"/>
</dbReference>
<feature type="domain" description="HTH lacI-type" evidence="4">
    <location>
        <begin position="2"/>
        <end position="56"/>
    </location>
</feature>
<dbReference type="Pfam" id="PF13377">
    <property type="entry name" value="Peripla_BP_3"/>
    <property type="match status" value="1"/>
</dbReference>
<dbReference type="CDD" id="cd01392">
    <property type="entry name" value="HTH_LacI"/>
    <property type="match status" value="1"/>
</dbReference>
<evidence type="ECO:0000256" key="3">
    <source>
        <dbReference type="ARBA" id="ARBA00023163"/>
    </source>
</evidence>
<dbReference type="CDD" id="cd06267">
    <property type="entry name" value="PBP1_LacI_sugar_binding-like"/>
    <property type="match status" value="1"/>
</dbReference>
<keyword evidence="3" id="KW-0804">Transcription</keyword>
<dbReference type="Gene3D" id="1.10.260.40">
    <property type="entry name" value="lambda repressor-like DNA-binding domains"/>
    <property type="match status" value="1"/>
</dbReference>
<dbReference type="PROSITE" id="PS50932">
    <property type="entry name" value="HTH_LACI_2"/>
    <property type="match status" value="1"/>
</dbReference>
<evidence type="ECO:0000313" key="5">
    <source>
        <dbReference type="EMBL" id="QUE53719.1"/>
    </source>
</evidence>
<dbReference type="PRINTS" id="PR00036">
    <property type="entry name" value="HTHLACI"/>
</dbReference>
<dbReference type="PANTHER" id="PTHR30146">
    <property type="entry name" value="LACI-RELATED TRANSCRIPTIONAL REPRESSOR"/>
    <property type="match status" value="1"/>
</dbReference>
<evidence type="ECO:0000256" key="2">
    <source>
        <dbReference type="ARBA" id="ARBA00023125"/>
    </source>
</evidence>
<name>A0ABX7YK84_9STRE</name>
<protein>
    <submittedName>
        <fullName evidence="5">LacI family DNA-binding transcriptional regulator</fullName>
    </submittedName>
</protein>
<reference evidence="5 6" key="1">
    <citation type="submission" date="2021-04" db="EMBL/GenBank/DDBJ databases">
        <title>Complete genome sequence of a novel Streptococcus species.</title>
        <authorList>
            <person name="Teng J.L.L."/>
        </authorList>
    </citation>
    <scope>NUCLEOTIDE SEQUENCE [LARGE SCALE GENOMIC DNA]</scope>
    <source>
        <strain evidence="5 6">HKU75</strain>
    </source>
</reference>
<dbReference type="InterPro" id="IPR046335">
    <property type="entry name" value="LacI/GalR-like_sensor"/>
</dbReference>
<dbReference type="GO" id="GO:0003677">
    <property type="term" value="F:DNA binding"/>
    <property type="evidence" value="ECO:0007669"/>
    <property type="project" value="UniProtKB-KW"/>
</dbReference>
<keyword evidence="6" id="KW-1185">Reference proteome</keyword>
<keyword evidence="2 5" id="KW-0238">DNA-binding</keyword>
<dbReference type="PANTHER" id="PTHR30146:SF154">
    <property type="entry name" value="TRANSCRIPTION REGULATOR, MEMBER OF GALR FAMILY"/>
    <property type="match status" value="1"/>
</dbReference>
<dbReference type="EMBL" id="CP073084">
    <property type="protein sequence ID" value="QUE53719.1"/>
    <property type="molecule type" value="Genomic_DNA"/>
</dbReference>
<dbReference type="InterPro" id="IPR000843">
    <property type="entry name" value="HTH_LacI"/>
</dbReference>
<dbReference type="InterPro" id="IPR028082">
    <property type="entry name" value="Peripla_BP_I"/>
</dbReference>
<dbReference type="Proteomes" id="UP000677616">
    <property type="component" value="Chromosome"/>
</dbReference>
<gene>
    <name evidence="5" type="ORF">INT76_07745</name>
</gene>
<dbReference type="SMART" id="SM00354">
    <property type="entry name" value="HTH_LACI"/>
    <property type="match status" value="1"/>
</dbReference>
<organism evidence="5 6">
    <name type="scientific">Streptococcus oriscaviae</name>
    <dbReference type="NCBI Taxonomy" id="2781599"/>
    <lineage>
        <taxon>Bacteria</taxon>
        <taxon>Bacillati</taxon>
        <taxon>Bacillota</taxon>
        <taxon>Bacilli</taxon>
        <taxon>Lactobacillales</taxon>
        <taxon>Streptococcaceae</taxon>
        <taxon>Streptococcus</taxon>
    </lineage>
</organism>
<evidence type="ECO:0000256" key="1">
    <source>
        <dbReference type="ARBA" id="ARBA00023015"/>
    </source>
</evidence>
<dbReference type="SUPFAM" id="SSF47413">
    <property type="entry name" value="lambda repressor-like DNA-binding domains"/>
    <property type="match status" value="1"/>
</dbReference>
<dbReference type="Pfam" id="PF00356">
    <property type="entry name" value="LacI"/>
    <property type="match status" value="1"/>
</dbReference>
<sequence length="314" mass="35107">MTTLADVAKRANVSKMTVSRVLNHPEQVTKELRELVLQAMADLDYRPNVVAKALAQQRSLVVKVVILEKMDVVEPYYMNLLAGIAKELERRNYALQLVTDVQQAQGQCDGYIITGMRESDYTWIKELEKPVILFGENAQGIPFVDSDNQKATFEATEYAISRGYEQLVFIGMNLPESFERAREAGYRQALEGHNLQGTIYQLENRSSQAEAFILSLPHIADNTCFICASDRLALGIERGLQTLGKGIPEDVGIIGFDGVFLDRVASPKLTTMKQSITKMGEICVRQLMTLIDGGRLSQPGHYCQAELVVRETTR</sequence>
<dbReference type="PROSITE" id="PS00356">
    <property type="entry name" value="HTH_LACI_1"/>
    <property type="match status" value="1"/>
</dbReference>
<evidence type="ECO:0000259" key="4">
    <source>
        <dbReference type="PROSITE" id="PS50932"/>
    </source>
</evidence>